<evidence type="ECO:0000313" key="2">
    <source>
        <dbReference type="EMBL" id="KAK1764174.1"/>
    </source>
</evidence>
<protein>
    <recommendedName>
        <fullName evidence="4">Aminoglycoside phosphotransferase domain-containing protein</fullName>
    </recommendedName>
</protein>
<name>A0AAJ0FJ98_9PEZI</name>
<dbReference type="SUPFAM" id="SSF56112">
    <property type="entry name" value="Protein kinase-like (PK-like)"/>
    <property type="match status" value="1"/>
</dbReference>
<sequence length="483" mass="54748">MAAGTLRGFDIASPFAAVRVPAMWVSEIKAGNLPKQTAAKPPQSFKDGVVQARVHHDRDRFIASIHDEDICRLAASHHNGDTCTFFKPPIRGSYNICYFVQFPSASIEGDGDRWVVRVPLAPCLAFGGKSKLESEVATMHQKLSCADVKKLSDEKRTCLYTSLAEIYMQLRRLEFPSIGCLRRGPDGFRVSKRIATIDLNMQELEGLAPSEIQDSYCGPGETLTSANDYVAILLQIADNVFSRSRGTVSEKEEGEDHLYHLDMFRQHAERWVDHSFDRGPFVLVHGDLEIFNLLLGDDMNIVSVLDWEWSRVVPLQFFKPPLWLNATPIEDLSYGYRYRGYLECFDEFLAVLRIREREIYGRDLLADEWDKAKQKSGFMVANALECWTAMDWFASRYLNLRLYGGKEDLPERIRVFIQDDPARSALIKRKVLEWASYTAELEHLDAPTNHSKDHDVAPDDKGLSSASASQGFLASHPCRHLHA</sequence>
<feature type="region of interest" description="Disordered" evidence="1">
    <location>
        <begin position="447"/>
        <end position="467"/>
    </location>
</feature>
<evidence type="ECO:0000313" key="3">
    <source>
        <dbReference type="Proteomes" id="UP001244011"/>
    </source>
</evidence>
<gene>
    <name evidence="2" type="ORF">QBC33DRAFT_572854</name>
</gene>
<proteinExistence type="predicted"/>
<reference evidence="2" key="1">
    <citation type="submission" date="2023-06" db="EMBL/GenBank/DDBJ databases">
        <title>Genome-scale phylogeny and comparative genomics of the fungal order Sordariales.</title>
        <authorList>
            <consortium name="Lawrence Berkeley National Laboratory"/>
            <person name="Hensen N."/>
            <person name="Bonometti L."/>
            <person name="Westerberg I."/>
            <person name="Brannstrom I.O."/>
            <person name="Guillou S."/>
            <person name="Cros-Aarteil S."/>
            <person name="Calhoun S."/>
            <person name="Haridas S."/>
            <person name="Kuo A."/>
            <person name="Mondo S."/>
            <person name="Pangilinan J."/>
            <person name="Riley R."/>
            <person name="Labutti K."/>
            <person name="Andreopoulos B."/>
            <person name="Lipzen A."/>
            <person name="Chen C."/>
            <person name="Yanf M."/>
            <person name="Daum C."/>
            <person name="Ng V."/>
            <person name="Clum A."/>
            <person name="Steindorff A."/>
            <person name="Ohm R."/>
            <person name="Martin F."/>
            <person name="Silar P."/>
            <person name="Natvig D."/>
            <person name="Lalanne C."/>
            <person name="Gautier V."/>
            <person name="Ament-Velasquez S.L."/>
            <person name="Kruys A."/>
            <person name="Hutchinson M.I."/>
            <person name="Powell A.J."/>
            <person name="Barry K."/>
            <person name="Miller A.N."/>
            <person name="Grigoriev I.V."/>
            <person name="Debuchy R."/>
            <person name="Gladieux P."/>
            <person name="Thoren M.H."/>
            <person name="Johannesson H."/>
        </authorList>
    </citation>
    <scope>NUCLEOTIDE SEQUENCE</scope>
    <source>
        <strain evidence="2">8032-3</strain>
    </source>
</reference>
<dbReference type="RefSeq" id="XP_060280387.1">
    <property type="nucleotide sequence ID" value="XM_060430672.1"/>
</dbReference>
<evidence type="ECO:0008006" key="4">
    <source>
        <dbReference type="Google" id="ProtNLM"/>
    </source>
</evidence>
<dbReference type="InterPro" id="IPR051678">
    <property type="entry name" value="AGP_Transferase"/>
</dbReference>
<organism evidence="2 3">
    <name type="scientific">Phialemonium atrogriseum</name>
    <dbReference type="NCBI Taxonomy" id="1093897"/>
    <lineage>
        <taxon>Eukaryota</taxon>
        <taxon>Fungi</taxon>
        <taxon>Dikarya</taxon>
        <taxon>Ascomycota</taxon>
        <taxon>Pezizomycotina</taxon>
        <taxon>Sordariomycetes</taxon>
        <taxon>Sordariomycetidae</taxon>
        <taxon>Cephalothecales</taxon>
        <taxon>Cephalothecaceae</taxon>
        <taxon>Phialemonium</taxon>
    </lineage>
</organism>
<evidence type="ECO:0000256" key="1">
    <source>
        <dbReference type="SAM" id="MobiDB-lite"/>
    </source>
</evidence>
<dbReference type="EMBL" id="MU839022">
    <property type="protein sequence ID" value="KAK1764174.1"/>
    <property type="molecule type" value="Genomic_DNA"/>
</dbReference>
<feature type="compositionally biased region" description="Basic and acidic residues" evidence="1">
    <location>
        <begin position="447"/>
        <end position="462"/>
    </location>
</feature>
<comment type="caution">
    <text evidence="2">The sequence shown here is derived from an EMBL/GenBank/DDBJ whole genome shotgun (WGS) entry which is preliminary data.</text>
</comment>
<accession>A0AAJ0FJ98</accession>
<dbReference type="Proteomes" id="UP001244011">
    <property type="component" value="Unassembled WGS sequence"/>
</dbReference>
<dbReference type="PANTHER" id="PTHR21310">
    <property type="entry name" value="AMINOGLYCOSIDE PHOSPHOTRANSFERASE-RELATED-RELATED"/>
    <property type="match status" value="1"/>
</dbReference>
<dbReference type="AlphaFoldDB" id="A0AAJ0FJ98"/>
<dbReference type="Gene3D" id="3.90.1200.10">
    <property type="match status" value="1"/>
</dbReference>
<dbReference type="GeneID" id="85313859"/>
<keyword evidence="3" id="KW-1185">Reference proteome</keyword>
<dbReference type="InterPro" id="IPR011009">
    <property type="entry name" value="Kinase-like_dom_sf"/>
</dbReference>
<dbReference type="PANTHER" id="PTHR21310:SF37">
    <property type="entry name" value="AMINOGLYCOSIDE PHOSPHOTRANSFERASE DOMAIN-CONTAINING PROTEIN"/>
    <property type="match status" value="1"/>
</dbReference>